<dbReference type="Gene3D" id="1.20.1070.10">
    <property type="entry name" value="Rhodopsin 7-helix transmembrane proteins"/>
    <property type="match status" value="1"/>
</dbReference>
<sequence>MAFSPISLDTDSPPRTPQNYASFEEKQRTVFNGQQRRATTILASMVLIFGLAWLPQNIVTLIIEYDDTILQRDTVNYAYIISMIAHRPNVAYLARSDGLRFGLLGHRPNFFPIGGGLPKC</sequence>
<feature type="transmembrane region" description="Helical" evidence="1">
    <location>
        <begin position="38"/>
        <end position="55"/>
    </location>
</feature>
<keyword evidence="2" id="KW-1185">Reference proteome</keyword>
<keyword evidence="1" id="KW-0472">Membrane</keyword>
<dbReference type="Proteomes" id="UP000887540">
    <property type="component" value="Unplaced"/>
</dbReference>
<dbReference type="AlphaFoldDB" id="A0A914DXW6"/>
<name>A0A914DXW6_9BILA</name>
<keyword evidence="1" id="KW-0812">Transmembrane</keyword>
<evidence type="ECO:0000256" key="1">
    <source>
        <dbReference type="SAM" id="Phobius"/>
    </source>
</evidence>
<proteinExistence type="predicted"/>
<organism evidence="2 3">
    <name type="scientific">Acrobeloides nanus</name>
    <dbReference type="NCBI Taxonomy" id="290746"/>
    <lineage>
        <taxon>Eukaryota</taxon>
        <taxon>Metazoa</taxon>
        <taxon>Ecdysozoa</taxon>
        <taxon>Nematoda</taxon>
        <taxon>Chromadorea</taxon>
        <taxon>Rhabditida</taxon>
        <taxon>Tylenchina</taxon>
        <taxon>Cephalobomorpha</taxon>
        <taxon>Cephaloboidea</taxon>
        <taxon>Cephalobidae</taxon>
        <taxon>Acrobeloides</taxon>
    </lineage>
</organism>
<accession>A0A914DXW6</accession>
<reference evidence="3" key="1">
    <citation type="submission" date="2022-11" db="UniProtKB">
        <authorList>
            <consortium name="WormBaseParasite"/>
        </authorList>
    </citation>
    <scope>IDENTIFICATION</scope>
</reference>
<keyword evidence="1" id="KW-1133">Transmembrane helix</keyword>
<evidence type="ECO:0000313" key="2">
    <source>
        <dbReference type="Proteomes" id="UP000887540"/>
    </source>
</evidence>
<protein>
    <submittedName>
        <fullName evidence="3">Uncharacterized protein</fullName>
    </submittedName>
</protein>
<dbReference type="WBParaSite" id="ACRNAN_scaffold453.g20302.t1">
    <property type="protein sequence ID" value="ACRNAN_scaffold453.g20302.t1"/>
    <property type="gene ID" value="ACRNAN_scaffold453.g20302"/>
</dbReference>
<evidence type="ECO:0000313" key="3">
    <source>
        <dbReference type="WBParaSite" id="ACRNAN_scaffold453.g20302.t1"/>
    </source>
</evidence>